<gene>
    <name evidence="1" type="ORF">WA026_021602</name>
</gene>
<dbReference type="EMBL" id="JARQZJ010000107">
    <property type="protein sequence ID" value="KAK9887294.1"/>
    <property type="molecule type" value="Genomic_DNA"/>
</dbReference>
<reference evidence="1 2" key="1">
    <citation type="submission" date="2023-03" db="EMBL/GenBank/DDBJ databases">
        <title>Genome insight into feeding habits of ladybird beetles.</title>
        <authorList>
            <person name="Li H.-S."/>
            <person name="Huang Y.-H."/>
            <person name="Pang H."/>
        </authorList>
    </citation>
    <scope>NUCLEOTIDE SEQUENCE [LARGE SCALE GENOMIC DNA]</scope>
    <source>
        <strain evidence="1">SYSU_2023b</strain>
        <tissue evidence="1">Whole body</tissue>
    </source>
</reference>
<organism evidence="1 2">
    <name type="scientific">Henosepilachna vigintioctopunctata</name>
    <dbReference type="NCBI Taxonomy" id="420089"/>
    <lineage>
        <taxon>Eukaryota</taxon>
        <taxon>Metazoa</taxon>
        <taxon>Ecdysozoa</taxon>
        <taxon>Arthropoda</taxon>
        <taxon>Hexapoda</taxon>
        <taxon>Insecta</taxon>
        <taxon>Pterygota</taxon>
        <taxon>Neoptera</taxon>
        <taxon>Endopterygota</taxon>
        <taxon>Coleoptera</taxon>
        <taxon>Polyphaga</taxon>
        <taxon>Cucujiformia</taxon>
        <taxon>Coccinelloidea</taxon>
        <taxon>Coccinellidae</taxon>
        <taxon>Epilachninae</taxon>
        <taxon>Epilachnini</taxon>
        <taxon>Henosepilachna</taxon>
    </lineage>
</organism>
<evidence type="ECO:0000313" key="1">
    <source>
        <dbReference type="EMBL" id="KAK9887294.1"/>
    </source>
</evidence>
<dbReference type="Proteomes" id="UP001431783">
    <property type="component" value="Unassembled WGS sequence"/>
</dbReference>
<proteinExistence type="predicted"/>
<sequence length="109" mass="12469">MNKLINRSSFEDKKQQKTIDHEYVSAILTGLSILVNYIQSSLNYLQYKTNILHILVAYSSYNRWCSHAAPEVDFETETSPPPTETPFGTDTKLGNFQQQLGATFTYDKL</sequence>
<evidence type="ECO:0000313" key="2">
    <source>
        <dbReference type="Proteomes" id="UP001431783"/>
    </source>
</evidence>
<accession>A0AAW1V601</accession>
<dbReference type="AlphaFoldDB" id="A0AAW1V601"/>
<protein>
    <submittedName>
        <fullName evidence="1">Uncharacterized protein</fullName>
    </submittedName>
</protein>
<name>A0AAW1V601_9CUCU</name>
<comment type="caution">
    <text evidence="1">The sequence shown here is derived from an EMBL/GenBank/DDBJ whole genome shotgun (WGS) entry which is preliminary data.</text>
</comment>
<keyword evidence="2" id="KW-1185">Reference proteome</keyword>